<protein>
    <submittedName>
        <fullName evidence="1">Uncharacterized protein</fullName>
    </submittedName>
</protein>
<proteinExistence type="predicted"/>
<evidence type="ECO:0000313" key="1">
    <source>
        <dbReference type="EMBL" id="KAK2159813.1"/>
    </source>
</evidence>
<name>A0AAD9JUY4_RIDPI</name>
<dbReference type="AlphaFoldDB" id="A0AAD9JUY4"/>
<accession>A0AAD9JUY4</accession>
<evidence type="ECO:0000313" key="2">
    <source>
        <dbReference type="Proteomes" id="UP001209878"/>
    </source>
</evidence>
<reference evidence="1" key="1">
    <citation type="journal article" date="2023" name="Mol. Biol. Evol.">
        <title>Third-Generation Sequencing Reveals the Adaptive Role of the Epigenome in Three Deep-Sea Polychaetes.</title>
        <authorList>
            <person name="Perez M."/>
            <person name="Aroh O."/>
            <person name="Sun Y."/>
            <person name="Lan Y."/>
            <person name="Juniper S.K."/>
            <person name="Young C.R."/>
            <person name="Angers B."/>
            <person name="Qian P.Y."/>
        </authorList>
    </citation>
    <scope>NUCLEOTIDE SEQUENCE</scope>
    <source>
        <strain evidence="1">R07B-5</strain>
    </source>
</reference>
<dbReference type="Proteomes" id="UP001209878">
    <property type="component" value="Unassembled WGS sequence"/>
</dbReference>
<organism evidence="1 2">
    <name type="scientific">Ridgeia piscesae</name>
    <name type="common">Tubeworm</name>
    <dbReference type="NCBI Taxonomy" id="27915"/>
    <lineage>
        <taxon>Eukaryota</taxon>
        <taxon>Metazoa</taxon>
        <taxon>Spiralia</taxon>
        <taxon>Lophotrochozoa</taxon>
        <taxon>Annelida</taxon>
        <taxon>Polychaeta</taxon>
        <taxon>Sedentaria</taxon>
        <taxon>Canalipalpata</taxon>
        <taxon>Sabellida</taxon>
        <taxon>Siboglinidae</taxon>
        <taxon>Ridgeia</taxon>
    </lineage>
</organism>
<dbReference type="EMBL" id="JAODUO010001687">
    <property type="protein sequence ID" value="KAK2159813.1"/>
    <property type="molecule type" value="Genomic_DNA"/>
</dbReference>
<sequence length="260" mass="28791">MDDPRPLGGRIRSSQFKQLLPSAGFAYNNCGLRGTASVNVTFSSALTCSGSLSDISATDCTIQSKLRLQLPGCDRDFSHKLLCAGYFNDRQTGEAILVTRSARLGTRTYICWLVRMSRTVSPSRTPTYELQRTKCGAVDRSSQPTSNIAHIQLEPAETRCVMDDRSAMSDDQRPAIFSRLSLQPPALPRPSSMATNKNLAVHVTPHSTANATYSTVMRDRSMRDHIRVDVRAITSIGVRHLSTDIQTALSVIYWFMFIVI</sequence>
<keyword evidence="2" id="KW-1185">Reference proteome</keyword>
<comment type="caution">
    <text evidence="1">The sequence shown here is derived from an EMBL/GenBank/DDBJ whole genome shotgun (WGS) entry which is preliminary data.</text>
</comment>
<gene>
    <name evidence="1" type="ORF">NP493_1685g00036</name>
</gene>